<dbReference type="CDD" id="cd21455">
    <property type="entry name" value="DLC-like_DYNLT1_DYNLT3"/>
    <property type="match status" value="1"/>
</dbReference>
<dbReference type="GO" id="GO:0045505">
    <property type="term" value="F:dynein intermediate chain binding"/>
    <property type="evidence" value="ECO:0007669"/>
    <property type="project" value="TreeGrafter"/>
</dbReference>
<organism evidence="1">
    <name type="scientific">Tetrahymena thermophila</name>
    <dbReference type="NCBI Taxonomy" id="5911"/>
    <lineage>
        <taxon>Eukaryota</taxon>
        <taxon>Sar</taxon>
        <taxon>Alveolata</taxon>
        <taxon>Ciliophora</taxon>
        <taxon>Intramacronucleata</taxon>
        <taxon>Oligohymenophorea</taxon>
        <taxon>Hymenostomatida</taxon>
        <taxon>Tetrahymenina</taxon>
        <taxon>Tetrahymenidae</taxon>
        <taxon>Tetrahymena</taxon>
    </lineage>
</organism>
<sequence length="123" mass="14096">MAEDNIDEQTFQQDETEKQVVTYIEKVLQGKDYKEDMVPQWINEICEQTLEYLIKQQKPYKYMVNCMIMQSTGTGACAAQSCFWDGVVDGIAIIKWPKDSKEYSKNQVSAIVTVFASSLVPNH</sequence>
<dbReference type="InterPro" id="IPR038586">
    <property type="entry name" value="Tctex-1-like_sf"/>
</dbReference>
<protein>
    <submittedName>
        <fullName evidence="1">Dynein light chain Tctex1B</fullName>
    </submittedName>
</protein>
<reference evidence="1" key="1">
    <citation type="submission" date="2006-04" db="EMBL/GenBank/DDBJ databases">
        <title>The Dynein Light Chain Family in Tetrahymena thermophila.</title>
        <authorList>
            <person name="Wilkes D.E."/>
            <person name="Rajagopalan V."/>
            <person name="Chan C.W.C."/>
            <person name="Kniazeva E."/>
            <person name="Wiedeman A.E."/>
            <person name="Asai D.J."/>
        </authorList>
    </citation>
    <scope>NUCLEOTIDE SEQUENCE</scope>
</reference>
<evidence type="ECO:0000313" key="1">
    <source>
        <dbReference type="EMBL" id="ABF50907.1"/>
    </source>
</evidence>
<dbReference type="PANTHER" id="PTHR21255:SF4">
    <property type="entry name" value="DYNEIN LIGHT CHAIN TCTEX-TYPE"/>
    <property type="match status" value="1"/>
</dbReference>
<dbReference type="EMBL" id="DQ490246">
    <property type="protein sequence ID" value="ABF50907.1"/>
    <property type="molecule type" value="Genomic_DNA"/>
</dbReference>
<dbReference type="InterPro" id="IPR005334">
    <property type="entry name" value="Tctex-1-like"/>
</dbReference>
<dbReference type="GO" id="GO:0005868">
    <property type="term" value="C:cytoplasmic dynein complex"/>
    <property type="evidence" value="ECO:0007669"/>
    <property type="project" value="TreeGrafter"/>
</dbReference>
<dbReference type="GO" id="GO:0007018">
    <property type="term" value="P:microtubule-based movement"/>
    <property type="evidence" value="ECO:0007669"/>
    <property type="project" value="TreeGrafter"/>
</dbReference>
<dbReference type="Gene3D" id="3.30.1140.40">
    <property type="entry name" value="Tctex-1"/>
    <property type="match status" value="1"/>
</dbReference>
<proteinExistence type="predicted"/>
<dbReference type="Pfam" id="PF03645">
    <property type="entry name" value="Tctex-1"/>
    <property type="match status" value="1"/>
</dbReference>
<dbReference type="PANTHER" id="PTHR21255">
    <property type="entry name" value="T-COMPLEX-ASSOCIATED-TESTIS-EXPRESSED 1/ DYNEIN LIGHT CHAIN"/>
    <property type="match status" value="1"/>
</dbReference>
<dbReference type="AlphaFoldDB" id="Q1HFW8"/>
<name>Q1HFW8_TETTH</name>
<dbReference type="OMA" id="HNDEMTF"/>
<dbReference type="GO" id="GO:0005737">
    <property type="term" value="C:cytoplasm"/>
    <property type="evidence" value="ECO:0007669"/>
    <property type="project" value="TreeGrafter"/>
</dbReference>
<accession>Q1HFW8</accession>